<accession>A0ABR4HCY7</accession>
<comment type="caution">
    <text evidence="8">The sequence shown here is derived from an EMBL/GenBank/DDBJ whole genome shotgun (WGS) entry which is preliminary data.</text>
</comment>
<dbReference type="Proteomes" id="UP001610335">
    <property type="component" value="Unassembled WGS sequence"/>
</dbReference>
<keyword evidence="5" id="KW-0862">Zinc</keyword>
<organism evidence="8 9">
    <name type="scientific">Aspergillus cavernicola</name>
    <dbReference type="NCBI Taxonomy" id="176166"/>
    <lineage>
        <taxon>Eukaryota</taxon>
        <taxon>Fungi</taxon>
        <taxon>Dikarya</taxon>
        <taxon>Ascomycota</taxon>
        <taxon>Pezizomycotina</taxon>
        <taxon>Eurotiomycetes</taxon>
        <taxon>Eurotiomycetidae</taxon>
        <taxon>Eurotiales</taxon>
        <taxon>Aspergillaceae</taxon>
        <taxon>Aspergillus</taxon>
        <taxon>Aspergillus subgen. Nidulantes</taxon>
    </lineage>
</organism>
<evidence type="ECO:0000256" key="6">
    <source>
        <dbReference type="ARBA" id="ARBA00022859"/>
    </source>
</evidence>
<evidence type="ECO:0000259" key="7">
    <source>
        <dbReference type="PROSITE" id="PS51981"/>
    </source>
</evidence>
<evidence type="ECO:0000313" key="8">
    <source>
        <dbReference type="EMBL" id="KAL2813322.1"/>
    </source>
</evidence>
<feature type="domain" description="RZ-type" evidence="7">
    <location>
        <begin position="385"/>
        <end position="444"/>
    </location>
</feature>
<keyword evidence="2" id="KW-0963">Cytoplasm</keyword>
<evidence type="ECO:0000256" key="2">
    <source>
        <dbReference type="ARBA" id="ARBA00022490"/>
    </source>
</evidence>
<gene>
    <name evidence="8" type="ORF">BDW59DRAFT_167563</name>
</gene>
<comment type="subcellular location">
    <subcellularLocation>
        <location evidence="1">Cytoplasm</location>
    </subcellularLocation>
</comment>
<dbReference type="EMBL" id="JBFXLS010000147">
    <property type="protein sequence ID" value="KAL2813322.1"/>
    <property type="molecule type" value="Genomic_DNA"/>
</dbReference>
<keyword evidence="9" id="KW-1185">Reference proteome</keyword>
<evidence type="ECO:0000256" key="3">
    <source>
        <dbReference type="ARBA" id="ARBA00022723"/>
    </source>
</evidence>
<dbReference type="PROSITE" id="PS51981">
    <property type="entry name" value="ZF_RZ"/>
    <property type="match status" value="1"/>
</dbReference>
<dbReference type="InterPro" id="IPR046439">
    <property type="entry name" value="ZF_RZ_dom"/>
</dbReference>
<evidence type="ECO:0000313" key="9">
    <source>
        <dbReference type="Proteomes" id="UP001610335"/>
    </source>
</evidence>
<dbReference type="Pfam" id="PF20173">
    <property type="entry name" value="ZnF_RZ-type"/>
    <property type="match status" value="1"/>
</dbReference>
<sequence length="444" mass="49369">MAFRVWYLKKERRSSFYASFIPGHPTSDLETLVRQCHHARHHPIPSRWPPVARSGANITLPERNCRATPDLRQRSIWKRRFQITPRRASHVPNAIPLWEEGQRPTQTPDGHVGMSEAYEADAGGELVALRQSSTLSQFVPRCPDCQCPIQQYATQRYNRGINKAVLDGTSRRFILNGNTRLRALTFTIEALEKNYHAANQSAAQQTENGLVQGYLDRGYTECESLAGEITRFIAEVSDAEQPATPSLADVMPGLSPDQRVVRGSQAVMLKLQYTIANAHIEYRQIHGRAFAGPNQQAIVTPESSLTACEEFITSSMSGKFPRLCVEVQLYYGRIAFLYQSVVLPSGTASGTETSQVTEYVVRAKEYIQQAAESLKLLNNARYEAVTKEELDAIKLAMVSGRSGLATHSGHWYNCANEHLFAVGECGIPTELARCPECRANVGGA</sequence>
<reference evidence="8 9" key="1">
    <citation type="submission" date="2024-07" db="EMBL/GenBank/DDBJ databases">
        <title>Section-level genome sequencing and comparative genomics of Aspergillus sections Usti and Cavernicolus.</title>
        <authorList>
            <consortium name="Lawrence Berkeley National Laboratory"/>
            <person name="Nybo J.L."/>
            <person name="Vesth T.C."/>
            <person name="Theobald S."/>
            <person name="Frisvad J.C."/>
            <person name="Larsen T.O."/>
            <person name="Kjaerboelling I."/>
            <person name="Rothschild-Mancinelli K."/>
            <person name="Lyhne E.K."/>
            <person name="Kogle M.E."/>
            <person name="Barry K."/>
            <person name="Clum A."/>
            <person name="Na H."/>
            <person name="Ledsgaard L."/>
            <person name="Lin J."/>
            <person name="Lipzen A."/>
            <person name="Kuo A."/>
            <person name="Riley R."/>
            <person name="Mondo S."/>
            <person name="LaButti K."/>
            <person name="Haridas S."/>
            <person name="Pangalinan J."/>
            <person name="Salamov A.A."/>
            <person name="Simmons B.A."/>
            <person name="Magnuson J.K."/>
            <person name="Chen J."/>
            <person name="Drula E."/>
            <person name="Henrissat B."/>
            <person name="Wiebenga A."/>
            <person name="Lubbers R.J."/>
            <person name="Gomes A.C."/>
            <person name="Makela M.R."/>
            <person name="Stajich J."/>
            <person name="Grigoriev I.V."/>
            <person name="Mortensen U.H."/>
            <person name="De vries R.P."/>
            <person name="Baker S.E."/>
            <person name="Andersen M.R."/>
        </authorList>
    </citation>
    <scope>NUCLEOTIDE SEQUENCE [LARGE SCALE GENOMIC DNA]</scope>
    <source>
        <strain evidence="8 9">CBS 600.67</strain>
    </source>
</reference>
<evidence type="ECO:0000256" key="5">
    <source>
        <dbReference type="ARBA" id="ARBA00022833"/>
    </source>
</evidence>
<proteinExistence type="predicted"/>
<keyword evidence="4" id="KW-0863">Zinc-finger</keyword>
<name>A0ABR4HCY7_9EURO</name>
<protein>
    <recommendedName>
        <fullName evidence="7">RZ-type domain-containing protein</fullName>
    </recommendedName>
</protein>
<keyword evidence="6" id="KW-0391">Immunity</keyword>
<evidence type="ECO:0000256" key="4">
    <source>
        <dbReference type="ARBA" id="ARBA00022771"/>
    </source>
</evidence>
<evidence type="ECO:0000256" key="1">
    <source>
        <dbReference type="ARBA" id="ARBA00004496"/>
    </source>
</evidence>
<keyword evidence="3" id="KW-0479">Metal-binding</keyword>